<evidence type="ECO:0000256" key="1">
    <source>
        <dbReference type="SAM" id="MobiDB-lite"/>
    </source>
</evidence>
<gene>
    <name evidence="2" type="ORF">MICPUN_73803</name>
</gene>
<feature type="compositionally biased region" description="Low complexity" evidence="1">
    <location>
        <begin position="11"/>
        <end position="22"/>
    </location>
</feature>
<feature type="compositionally biased region" description="Basic residues" evidence="1">
    <location>
        <begin position="1"/>
        <end position="10"/>
    </location>
</feature>
<dbReference type="KEGG" id="mis:MICPUN_73803"/>
<evidence type="ECO:0000313" key="3">
    <source>
        <dbReference type="Proteomes" id="UP000002009"/>
    </source>
</evidence>
<feature type="compositionally biased region" description="Basic residues" evidence="1">
    <location>
        <begin position="75"/>
        <end position="93"/>
    </location>
</feature>
<proteinExistence type="predicted"/>
<dbReference type="EMBL" id="CP001575">
    <property type="protein sequence ID" value="ACO69246.1"/>
    <property type="molecule type" value="Genomic_DNA"/>
</dbReference>
<feature type="region of interest" description="Disordered" evidence="1">
    <location>
        <begin position="45"/>
        <end position="115"/>
    </location>
</feature>
<protein>
    <submittedName>
        <fullName evidence="2">Uncharacterized protein</fullName>
    </submittedName>
</protein>
<feature type="region of interest" description="Disordered" evidence="1">
    <location>
        <begin position="1"/>
        <end position="22"/>
    </location>
</feature>
<keyword evidence="3" id="KW-1185">Reference proteome</keyword>
<evidence type="ECO:0000313" key="2">
    <source>
        <dbReference type="EMBL" id="ACO69246.1"/>
    </source>
</evidence>
<dbReference type="GeneID" id="8245912"/>
<dbReference type="RefSeq" id="XP_002507988.1">
    <property type="nucleotide sequence ID" value="XM_002507942.1"/>
</dbReference>
<sequence>MLPVRRRRPPRAAVHAPAQGEAVPPLRILRAPVARLPARPLLQLLQDRTQERELPGGEGRGAGRAGAESQDVRQVRRTGPRRQGVRSRRRRHESARVRVLPVRGGRAPREGVPQR</sequence>
<dbReference type="InParanoid" id="C1FGF3"/>
<dbReference type="AlphaFoldDB" id="C1FGF3"/>
<dbReference type="Proteomes" id="UP000002009">
    <property type="component" value="Chromosome 8"/>
</dbReference>
<accession>C1FGF3</accession>
<organism evidence="2 3">
    <name type="scientific">Micromonas commoda (strain RCC299 / NOUM17 / CCMP2709)</name>
    <name type="common">Picoplanktonic green alga</name>
    <dbReference type="NCBI Taxonomy" id="296587"/>
    <lineage>
        <taxon>Eukaryota</taxon>
        <taxon>Viridiplantae</taxon>
        <taxon>Chlorophyta</taxon>
        <taxon>Mamiellophyceae</taxon>
        <taxon>Mamiellales</taxon>
        <taxon>Mamiellaceae</taxon>
        <taxon>Micromonas</taxon>
    </lineage>
</organism>
<feature type="non-terminal residue" evidence="2">
    <location>
        <position position="115"/>
    </location>
</feature>
<reference evidence="2 3" key="1">
    <citation type="journal article" date="2009" name="Science">
        <title>Green evolution and dynamic adaptations revealed by genomes of the marine picoeukaryotes Micromonas.</title>
        <authorList>
            <person name="Worden A.Z."/>
            <person name="Lee J.H."/>
            <person name="Mock T."/>
            <person name="Rouze P."/>
            <person name="Simmons M.P."/>
            <person name="Aerts A.L."/>
            <person name="Allen A.E."/>
            <person name="Cuvelier M.L."/>
            <person name="Derelle E."/>
            <person name="Everett M.V."/>
            <person name="Foulon E."/>
            <person name="Grimwood J."/>
            <person name="Gundlach H."/>
            <person name="Henrissat B."/>
            <person name="Napoli C."/>
            <person name="McDonald S.M."/>
            <person name="Parker M.S."/>
            <person name="Rombauts S."/>
            <person name="Salamov A."/>
            <person name="Von Dassow P."/>
            <person name="Badger J.H."/>
            <person name="Coutinho P.M."/>
            <person name="Demir E."/>
            <person name="Dubchak I."/>
            <person name="Gentemann C."/>
            <person name="Eikrem W."/>
            <person name="Gready J.E."/>
            <person name="John U."/>
            <person name="Lanier W."/>
            <person name="Lindquist E.A."/>
            <person name="Lucas S."/>
            <person name="Mayer K.F."/>
            <person name="Moreau H."/>
            <person name="Not F."/>
            <person name="Otillar R."/>
            <person name="Panaud O."/>
            <person name="Pangilinan J."/>
            <person name="Paulsen I."/>
            <person name="Piegu B."/>
            <person name="Poliakov A."/>
            <person name="Robbens S."/>
            <person name="Schmutz J."/>
            <person name="Toulza E."/>
            <person name="Wyss T."/>
            <person name="Zelensky A."/>
            <person name="Zhou K."/>
            <person name="Armbrust E.V."/>
            <person name="Bhattacharya D."/>
            <person name="Goodenough U.W."/>
            <person name="Van de Peer Y."/>
            <person name="Grigoriev I.V."/>
        </authorList>
    </citation>
    <scope>NUCLEOTIDE SEQUENCE [LARGE SCALE GENOMIC DNA]</scope>
    <source>
        <strain evidence="3">RCC299 / NOUM17</strain>
    </source>
</reference>
<name>C1FGF3_MICCC</name>